<dbReference type="AlphaFoldDB" id="A0A1H3A0R3"/>
<dbReference type="Proteomes" id="UP000199441">
    <property type="component" value="Unassembled WGS sequence"/>
</dbReference>
<proteinExistence type="predicted"/>
<accession>A0A1H3A0R3</accession>
<organism evidence="1 2">
    <name type="scientific">Litoreibacter albidus</name>
    <dbReference type="NCBI Taxonomy" id="670155"/>
    <lineage>
        <taxon>Bacteria</taxon>
        <taxon>Pseudomonadati</taxon>
        <taxon>Pseudomonadota</taxon>
        <taxon>Alphaproteobacteria</taxon>
        <taxon>Rhodobacterales</taxon>
        <taxon>Roseobacteraceae</taxon>
        <taxon>Litoreibacter</taxon>
    </lineage>
</organism>
<evidence type="ECO:0000313" key="1">
    <source>
        <dbReference type="EMBL" id="SDX23362.1"/>
    </source>
</evidence>
<name>A0A1H3A0R3_9RHOB</name>
<gene>
    <name evidence="1" type="ORF">SAMN04488001_2697</name>
</gene>
<dbReference type="STRING" id="670155.SAMN04488001_2697"/>
<protein>
    <submittedName>
        <fullName evidence="1">Uncharacterized protein</fullName>
    </submittedName>
</protein>
<evidence type="ECO:0000313" key="2">
    <source>
        <dbReference type="Proteomes" id="UP000199441"/>
    </source>
</evidence>
<reference evidence="2" key="1">
    <citation type="submission" date="2016-10" db="EMBL/GenBank/DDBJ databases">
        <authorList>
            <person name="Varghese N."/>
            <person name="Submissions S."/>
        </authorList>
    </citation>
    <scope>NUCLEOTIDE SEQUENCE [LARGE SCALE GENOMIC DNA]</scope>
    <source>
        <strain evidence="2">DSM 26922</strain>
    </source>
</reference>
<dbReference type="EMBL" id="FNOI01000005">
    <property type="protein sequence ID" value="SDX23362.1"/>
    <property type="molecule type" value="Genomic_DNA"/>
</dbReference>
<keyword evidence="2" id="KW-1185">Reference proteome</keyword>
<sequence length="56" mass="5990">MQAAGFLGGEVSASIRPLPTLSTERGHKNYASLKLPSLPARVLIIARQNACDVLKE</sequence>